<keyword evidence="3 4" id="KW-0687">Ribonucleoprotein</keyword>
<reference evidence="6 7" key="1">
    <citation type="submission" date="2011-10" db="EMBL/GenBank/DDBJ databases">
        <authorList>
            <person name="Genoscope - CEA"/>
        </authorList>
    </citation>
    <scope>NUCLEOTIDE SEQUENCE [LARGE SCALE GENOMIC DNA]</scope>
    <source>
        <strain evidence="6 7">RCC 1105</strain>
    </source>
</reference>
<evidence type="ECO:0000256" key="5">
    <source>
        <dbReference type="SAM" id="MobiDB-lite"/>
    </source>
</evidence>
<comment type="similarity">
    <text evidence="1 4">Belongs to the universal ribosomal protein uL22 family.</text>
</comment>
<feature type="compositionally biased region" description="Basic and acidic residues" evidence="5">
    <location>
        <begin position="277"/>
        <end position="286"/>
    </location>
</feature>
<dbReference type="EMBL" id="FO082275">
    <property type="protein sequence ID" value="CCO15996.1"/>
    <property type="molecule type" value="Genomic_DNA"/>
</dbReference>
<dbReference type="Gene3D" id="3.90.470.10">
    <property type="entry name" value="Ribosomal protein L22/L17"/>
    <property type="match status" value="1"/>
</dbReference>
<keyword evidence="2 4" id="KW-0689">Ribosomal protein</keyword>
<dbReference type="STRING" id="41875.K8EDC2"/>
<dbReference type="Proteomes" id="UP000198341">
    <property type="component" value="Chromosome 4"/>
</dbReference>
<evidence type="ECO:0000256" key="4">
    <source>
        <dbReference type="RuleBase" id="RU004005"/>
    </source>
</evidence>
<dbReference type="GO" id="GO:0015934">
    <property type="term" value="C:large ribosomal subunit"/>
    <property type="evidence" value="ECO:0007669"/>
    <property type="project" value="InterPro"/>
</dbReference>
<proteinExistence type="inferred from homology"/>
<feature type="region of interest" description="Disordered" evidence="5">
    <location>
        <begin position="63"/>
        <end position="127"/>
    </location>
</feature>
<dbReference type="PANTHER" id="PTHR13501:SF8">
    <property type="entry name" value="LARGE RIBOSOMAL SUBUNIT PROTEIN UL22M"/>
    <property type="match status" value="1"/>
</dbReference>
<evidence type="ECO:0000313" key="7">
    <source>
        <dbReference type="Proteomes" id="UP000198341"/>
    </source>
</evidence>
<feature type="compositionally biased region" description="Polar residues" evidence="5">
    <location>
        <begin position="80"/>
        <end position="90"/>
    </location>
</feature>
<dbReference type="KEGG" id="bpg:Bathy04g00810"/>
<accession>K8EDC2</accession>
<dbReference type="RefSeq" id="XP_007513471.1">
    <property type="nucleotide sequence ID" value="XM_007513409.1"/>
</dbReference>
<dbReference type="GO" id="GO:0006412">
    <property type="term" value="P:translation"/>
    <property type="evidence" value="ECO:0007669"/>
    <property type="project" value="InterPro"/>
</dbReference>
<evidence type="ECO:0008006" key="8">
    <source>
        <dbReference type="Google" id="ProtNLM"/>
    </source>
</evidence>
<evidence type="ECO:0000256" key="1">
    <source>
        <dbReference type="ARBA" id="ARBA00009451"/>
    </source>
</evidence>
<sequence length="318" mass="35537">MRATSLLSLLRRGRGTTGGRPLVPFLIKRANNAAFFFRGDDDTTDKVNARKTIDFRSNFSSSSGMRFAAKNDNENDDENPMNTPKNTTAIKENAADEEALPSPLQRAPMKKNQLNEQTSSSSSVLSDQLGNLKLHPSVTREGKEKSEEIFYALKKNAKGSTKRFQAFLKILRGGITVEEALIQCKLSPKKKVANELYQIINSAKFNAIVGLGREPEDGYVDANCVISKATATKGQYLKRMYVKAKGQAGTMHRARTHIRVEVKEQEAGKRMRVFDPNDEERAKVGQEGKNAPPFEPPWITRRKLGEKRYRMAKEGGIL</sequence>
<dbReference type="InterPro" id="IPR036394">
    <property type="entry name" value="Ribosomal_uL22_sf"/>
</dbReference>
<dbReference type="InterPro" id="IPR001063">
    <property type="entry name" value="Ribosomal_uL22"/>
</dbReference>
<dbReference type="OrthoDB" id="416470at2759"/>
<gene>
    <name evidence="6" type="ORF">Bathy04g00810</name>
</gene>
<dbReference type="Pfam" id="PF00237">
    <property type="entry name" value="Ribosomal_L22"/>
    <property type="match status" value="1"/>
</dbReference>
<keyword evidence="7" id="KW-1185">Reference proteome</keyword>
<organism evidence="6 7">
    <name type="scientific">Bathycoccus prasinos</name>
    <dbReference type="NCBI Taxonomy" id="41875"/>
    <lineage>
        <taxon>Eukaryota</taxon>
        <taxon>Viridiplantae</taxon>
        <taxon>Chlorophyta</taxon>
        <taxon>Mamiellophyceae</taxon>
        <taxon>Mamiellales</taxon>
        <taxon>Bathycoccaceae</taxon>
        <taxon>Bathycoccus</taxon>
    </lineage>
</organism>
<dbReference type="GO" id="GO:0003735">
    <property type="term" value="F:structural constituent of ribosome"/>
    <property type="evidence" value="ECO:0007669"/>
    <property type="project" value="InterPro"/>
</dbReference>
<dbReference type="GeneID" id="19016106"/>
<evidence type="ECO:0000256" key="3">
    <source>
        <dbReference type="ARBA" id="ARBA00023274"/>
    </source>
</evidence>
<feature type="region of interest" description="Disordered" evidence="5">
    <location>
        <begin position="277"/>
        <end position="297"/>
    </location>
</feature>
<name>K8EDC2_9CHLO</name>
<protein>
    <recommendedName>
        <fullName evidence="8">50S ribosomal protein L22</fullName>
    </recommendedName>
</protein>
<evidence type="ECO:0000313" key="6">
    <source>
        <dbReference type="EMBL" id="CCO15996.1"/>
    </source>
</evidence>
<feature type="compositionally biased region" description="Polar residues" evidence="5">
    <location>
        <begin position="112"/>
        <end position="127"/>
    </location>
</feature>
<dbReference type="SUPFAM" id="SSF54843">
    <property type="entry name" value="Ribosomal protein L22"/>
    <property type="match status" value="1"/>
</dbReference>
<evidence type="ECO:0000256" key="2">
    <source>
        <dbReference type="ARBA" id="ARBA00022980"/>
    </source>
</evidence>
<dbReference type="AlphaFoldDB" id="K8EDC2"/>
<dbReference type="InterPro" id="IPR047867">
    <property type="entry name" value="Ribosomal_uL22_bac/org-type"/>
</dbReference>
<dbReference type="PANTHER" id="PTHR13501">
    <property type="entry name" value="CHLOROPLAST 50S RIBOSOMAL PROTEIN L22-RELATED"/>
    <property type="match status" value="1"/>
</dbReference>